<accession>A0A381NBN8</accession>
<gene>
    <name evidence="2" type="ORF">METZ01_LOCUS4856</name>
</gene>
<proteinExistence type="predicted"/>
<dbReference type="AlphaFoldDB" id="A0A381NBN8"/>
<sequence>MPINEVDIVSSCGECGAEIETVTVKKDNMMLFTSQHAWCSKCQADRPQIRDVAGRLDSIEKEQQSYPKPVPAEPFPDQNSGS</sequence>
<protein>
    <submittedName>
        <fullName evidence="2">Uncharacterized protein</fullName>
    </submittedName>
</protein>
<feature type="region of interest" description="Disordered" evidence="1">
    <location>
        <begin position="57"/>
        <end position="82"/>
    </location>
</feature>
<dbReference type="EMBL" id="UINC01000252">
    <property type="protein sequence ID" value="SUZ52002.1"/>
    <property type="molecule type" value="Genomic_DNA"/>
</dbReference>
<name>A0A381NBN8_9ZZZZ</name>
<reference evidence="2" key="1">
    <citation type="submission" date="2018-05" db="EMBL/GenBank/DDBJ databases">
        <authorList>
            <person name="Lanie J.A."/>
            <person name="Ng W.-L."/>
            <person name="Kazmierczak K.M."/>
            <person name="Andrzejewski T.M."/>
            <person name="Davidsen T.M."/>
            <person name="Wayne K.J."/>
            <person name="Tettelin H."/>
            <person name="Glass J.I."/>
            <person name="Rusch D."/>
            <person name="Podicherti R."/>
            <person name="Tsui H.-C.T."/>
            <person name="Winkler M.E."/>
        </authorList>
    </citation>
    <scope>NUCLEOTIDE SEQUENCE</scope>
</reference>
<organism evidence="2">
    <name type="scientific">marine metagenome</name>
    <dbReference type="NCBI Taxonomy" id="408172"/>
    <lineage>
        <taxon>unclassified sequences</taxon>
        <taxon>metagenomes</taxon>
        <taxon>ecological metagenomes</taxon>
    </lineage>
</organism>
<evidence type="ECO:0000313" key="2">
    <source>
        <dbReference type="EMBL" id="SUZ52002.1"/>
    </source>
</evidence>
<evidence type="ECO:0000256" key="1">
    <source>
        <dbReference type="SAM" id="MobiDB-lite"/>
    </source>
</evidence>